<dbReference type="SUPFAM" id="SSF51735">
    <property type="entry name" value="NAD(P)-binding Rossmann-fold domains"/>
    <property type="match status" value="1"/>
</dbReference>
<name>A0ABU3SCT9_9HYPH</name>
<comment type="cofactor">
    <cofactor evidence="6">
        <name>Mg(2+)</name>
        <dbReference type="ChEBI" id="CHEBI:18420"/>
    </cofactor>
    <text evidence="6">Binds 1 Mg(2+) ion per monomer.</text>
</comment>
<comment type="function">
    <text evidence="6">Catalyzes the reduction of dTDP-6-deoxy-L-lyxo-4-hexulose to yield dTDP-L-rhamnose.</text>
</comment>
<dbReference type="PANTHER" id="PTHR10491">
    <property type="entry name" value="DTDP-4-DEHYDRORHAMNOSE REDUCTASE"/>
    <property type="match status" value="1"/>
</dbReference>
<keyword evidence="9" id="KW-1185">Reference proteome</keyword>
<comment type="similarity">
    <text evidence="2 6">Belongs to the dTDP-4-dehydrorhamnose reductase family.</text>
</comment>
<evidence type="ECO:0000313" key="8">
    <source>
        <dbReference type="EMBL" id="MDU0342609.1"/>
    </source>
</evidence>
<dbReference type="InterPro" id="IPR005913">
    <property type="entry name" value="dTDP_dehydrorham_reduct"/>
</dbReference>
<accession>A0ABU3SCT9</accession>
<evidence type="ECO:0000256" key="1">
    <source>
        <dbReference type="ARBA" id="ARBA00004781"/>
    </source>
</evidence>
<evidence type="ECO:0000256" key="5">
    <source>
        <dbReference type="ARBA" id="ARBA00048200"/>
    </source>
</evidence>
<gene>
    <name evidence="8" type="ORF">RKE40_22155</name>
</gene>
<evidence type="ECO:0000256" key="2">
    <source>
        <dbReference type="ARBA" id="ARBA00010944"/>
    </source>
</evidence>
<keyword evidence="6" id="KW-0521">NADP</keyword>
<protein>
    <recommendedName>
        <fullName evidence="4 6">dTDP-4-dehydrorhamnose reductase</fullName>
        <ecNumber evidence="3 6">1.1.1.133</ecNumber>
    </recommendedName>
</protein>
<feature type="domain" description="RmlD-like substrate binding" evidence="7">
    <location>
        <begin position="4"/>
        <end position="275"/>
    </location>
</feature>
<comment type="caution">
    <text evidence="8">The sequence shown here is derived from an EMBL/GenBank/DDBJ whole genome shotgun (WGS) entry which is preliminary data.</text>
</comment>
<dbReference type="InterPro" id="IPR029903">
    <property type="entry name" value="RmlD-like-bd"/>
</dbReference>
<evidence type="ECO:0000256" key="6">
    <source>
        <dbReference type="RuleBase" id="RU364082"/>
    </source>
</evidence>
<proteinExistence type="inferred from homology"/>
<sequence>MRSNVLVTGGGGRLGRALSQAGGPGVFGLSSRELDITDAAAVRSALDRLRPDVVINAAALSRVQDSDTAPERARAVNAEAPGDIARVCAALGLPLIHISTDYVFGAETRRPWRESDPVSPVNNYGRLKAEGERNVVSACDRACIARVAWLFGDGEDFVAGLLRSDAETVMVADDQVGSPTPIVPLAERLLALADRMSAGESVPKVLHLAGSPPVSRADWVAAAFEALQGAGKTTPRLVRVPMAAFGGSVRRPHYSALDCSLAAEFFGGEIDWRIAAARPETFAEPVLPA</sequence>
<organism evidence="8 9">
    <name type="scientific">Bosea rubneri</name>
    <dbReference type="NCBI Taxonomy" id="3075434"/>
    <lineage>
        <taxon>Bacteria</taxon>
        <taxon>Pseudomonadati</taxon>
        <taxon>Pseudomonadota</taxon>
        <taxon>Alphaproteobacteria</taxon>
        <taxon>Hyphomicrobiales</taxon>
        <taxon>Boseaceae</taxon>
        <taxon>Bosea</taxon>
    </lineage>
</organism>
<comment type="pathway">
    <text evidence="1 6">Carbohydrate biosynthesis; dTDP-L-rhamnose biosynthesis.</text>
</comment>
<dbReference type="PANTHER" id="PTHR10491:SF4">
    <property type="entry name" value="METHIONINE ADENOSYLTRANSFERASE 2 SUBUNIT BETA"/>
    <property type="match status" value="1"/>
</dbReference>
<dbReference type="EC" id="1.1.1.133" evidence="3 6"/>
<dbReference type="Proteomes" id="UP001254257">
    <property type="component" value="Unassembled WGS sequence"/>
</dbReference>
<dbReference type="Pfam" id="PF04321">
    <property type="entry name" value="RmlD_sub_bind"/>
    <property type="match status" value="1"/>
</dbReference>
<dbReference type="InterPro" id="IPR036291">
    <property type="entry name" value="NAD(P)-bd_dom_sf"/>
</dbReference>
<dbReference type="RefSeq" id="WP_316020375.1">
    <property type="nucleotide sequence ID" value="NZ_JAWDID010000044.1"/>
</dbReference>
<evidence type="ECO:0000259" key="7">
    <source>
        <dbReference type="Pfam" id="PF04321"/>
    </source>
</evidence>
<evidence type="ECO:0000256" key="4">
    <source>
        <dbReference type="ARBA" id="ARBA00017099"/>
    </source>
</evidence>
<comment type="catalytic activity">
    <reaction evidence="5 6">
        <text>dTDP-beta-L-rhamnose + NADP(+) = dTDP-4-dehydro-beta-L-rhamnose + NADPH + H(+)</text>
        <dbReference type="Rhea" id="RHEA:21796"/>
        <dbReference type="ChEBI" id="CHEBI:15378"/>
        <dbReference type="ChEBI" id="CHEBI:57510"/>
        <dbReference type="ChEBI" id="CHEBI:57783"/>
        <dbReference type="ChEBI" id="CHEBI:58349"/>
        <dbReference type="ChEBI" id="CHEBI:62830"/>
        <dbReference type="EC" id="1.1.1.133"/>
    </reaction>
</comment>
<keyword evidence="6" id="KW-0560">Oxidoreductase</keyword>
<dbReference type="EMBL" id="JAWDID010000044">
    <property type="protein sequence ID" value="MDU0342609.1"/>
    <property type="molecule type" value="Genomic_DNA"/>
</dbReference>
<evidence type="ECO:0000256" key="3">
    <source>
        <dbReference type="ARBA" id="ARBA00012929"/>
    </source>
</evidence>
<dbReference type="Gene3D" id="3.40.50.720">
    <property type="entry name" value="NAD(P)-binding Rossmann-like Domain"/>
    <property type="match status" value="1"/>
</dbReference>
<evidence type="ECO:0000313" key="9">
    <source>
        <dbReference type="Proteomes" id="UP001254257"/>
    </source>
</evidence>
<reference evidence="8 9" key="1">
    <citation type="submission" date="2023-09" db="EMBL/GenBank/DDBJ databases">
        <title>Whole genome shotgun sequencing (WGS) of Bosea sp. ZW T0_25, isolated from stored onions (Allium cepa).</title>
        <authorList>
            <person name="Stoll D.A."/>
            <person name="Huch M."/>
        </authorList>
    </citation>
    <scope>NUCLEOTIDE SEQUENCE [LARGE SCALE GENOMIC DNA]</scope>
    <source>
        <strain evidence="8 9">ZW T0_25</strain>
    </source>
</reference>
<dbReference type="CDD" id="cd05254">
    <property type="entry name" value="dTDP_HR_like_SDR_e"/>
    <property type="match status" value="1"/>
</dbReference>